<feature type="domain" description="YqaJ viral recombinase" evidence="2">
    <location>
        <begin position="12"/>
        <end position="149"/>
    </location>
</feature>
<evidence type="ECO:0000256" key="1">
    <source>
        <dbReference type="SAM" id="MobiDB-lite"/>
    </source>
</evidence>
<organism evidence="3 4">
    <name type="scientific">Kibdelosporangium phytohabitans</name>
    <dbReference type="NCBI Taxonomy" id="860235"/>
    <lineage>
        <taxon>Bacteria</taxon>
        <taxon>Bacillati</taxon>
        <taxon>Actinomycetota</taxon>
        <taxon>Actinomycetes</taxon>
        <taxon>Pseudonocardiales</taxon>
        <taxon>Pseudonocardiaceae</taxon>
        <taxon>Kibdelosporangium</taxon>
    </lineage>
</organism>
<dbReference type="STRING" id="860235.AOZ06_07685"/>
<dbReference type="Gene3D" id="3.90.320.10">
    <property type="match status" value="1"/>
</dbReference>
<dbReference type="SUPFAM" id="SSF52980">
    <property type="entry name" value="Restriction endonuclease-like"/>
    <property type="match status" value="1"/>
</dbReference>
<dbReference type="Proteomes" id="UP000063699">
    <property type="component" value="Chromosome"/>
</dbReference>
<dbReference type="InterPro" id="IPR019080">
    <property type="entry name" value="YqaJ_viral_recombinase"/>
</dbReference>
<dbReference type="InterPro" id="IPR011604">
    <property type="entry name" value="PDDEXK-like_dom_sf"/>
</dbReference>
<feature type="region of interest" description="Disordered" evidence="1">
    <location>
        <begin position="280"/>
        <end position="304"/>
    </location>
</feature>
<dbReference type="NCBIfam" id="TIGR03033">
    <property type="entry name" value="phage_rel_nuc"/>
    <property type="match status" value="1"/>
</dbReference>
<dbReference type="Pfam" id="PF09588">
    <property type="entry name" value="YqaJ"/>
    <property type="match status" value="1"/>
</dbReference>
<feature type="compositionally biased region" description="Basic and acidic residues" evidence="1">
    <location>
        <begin position="283"/>
        <end position="292"/>
    </location>
</feature>
<protein>
    <recommendedName>
        <fullName evidence="2">YqaJ viral recombinase domain-containing protein</fullName>
    </recommendedName>
</protein>
<dbReference type="InterPro" id="IPR011335">
    <property type="entry name" value="Restrct_endonuc-II-like"/>
</dbReference>
<dbReference type="PANTHER" id="PTHR46609:SF6">
    <property type="entry name" value="EXONUCLEASE, PHAGE-TYPE_RECB, C-TERMINAL DOMAIN-CONTAINING PROTEIN-RELATED"/>
    <property type="match status" value="1"/>
</dbReference>
<dbReference type="EMBL" id="CP012752">
    <property type="protein sequence ID" value="ALG06825.1"/>
    <property type="molecule type" value="Genomic_DNA"/>
</dbReference>
<proteinExistence type="predicted"/>
<evidence type="ECO:0000313" key="3">
    <source>
        <dbReference type="EMBL" id="ALG06825.1"/>
    </source>
</evidence>
<dbReference type="KEGG" id="kphy:AOZ06_07685"/>
<accession>A0A0N9HY58</accession>
<dbReference type="InterPro" id="IPR051703">
    <property type="entry name" value="NF-kappa-B_Signaling_Reg"/>
</dbReference>
<name>A0A0N9HY58_9PSEU</name>
<dbReference type="AlphaFoldDB" id="A0A0N9HY58"/>
<sequence length="304" mass="34115">MRLGSFEPGSAEWHAARATRLGASEIAAVLGLSPWESKFSLWHRKAGLVPPLEETEEMAWGRHLEAPIASRFAELHPEMIVRRTGTWVSARRTWQLANPDRLVFPRQPVRRPRIPLEIKFAPYGDGWGESGTDEIPVYYRCQVLQQIDVLDAPYGLLAALVGAEYREYRIDRDANDILILRMEGEEFMGSLPSELNPAGERPDIDSTSHTYRTLKALHPEIDGGEVEIDQSLATYYRVAMEFARRAGSLEQRAKNLLLDAMGTARRAVCDGERIAIRSPGRGETVRLSETKTKPAPGRKVRDAA</sequence>
<dbReference type="PANTHER" id="PTHR46609">
    <property type="entry name" value="EXONUCLEASE, PHAGE-TYPE/RECB, C-TERMINAL DOMAIN-CONTAINING PROTEIN"/>
    <property type="match status" value="1"/>
</dbReference>
<evidence type="ECO:0000313" key="4">
    <source>
        <dbReference type="Proteomes" id="UP000063699"/>
    </source>
</evidence>
<keyword evidence="4" id="KW-1185">Reference proteome</keyword>
<dbReference type="InterPro" id="IPR017482">
    <property type="entry name" value="Lambda-type_endonuclease"/>
</dbReference>
<gene>
    <name evidence="3" type="ORF">AOZ06_07685</name>
</gene>
<evidence type="ECO:0000259" key="2">
    <source>
        <dbReference type="Pfam" id="PF09588"/>
    </source>
</evidence>
<reference evidence="3 4" key="1">
    <citation type="submission" date="2015-07" db="EMBL/GenBank/DDBJ databases">
        <title>Genome sequencing of Kibdelosporangium phytohabitans.</title>
        <authorList>
            <person name="Qin S."/>
            <person name="Xing K."/>
        </authorList>
    </citation>
    <scope>NUCLEOTIDE SEQUENCE [LARGE SCALE GENOMIC DNA]</scope>
    <source>
        <strain evidence="3 4">KLBMP1111</strain>
    </source>
</reference>